<organism evidence="2 3">
    <name type="scientific">Pantoea latae</name>
    <dbReference type="NCBI Taxonomy" id="1964541"/>
    <lineage>
        <taxon>Bacteria</taxon>
        <taxon>Pseudomonadati</taxon>
        <taxon>Pseudomonadota</taxon>
        <taxon>Gammaproteobacteria</taxon>
        <taxon>Enterobacterales</taxon>
        <taxon>Erwiniaceae</taxon>
        <taxon>Pantoea</taxon>
    </lineage>
</organism>
<dbReference type="GO" id="GO:0016747">
    <property type="term" value="F:acyltransferase activity, transferring groups other than amino-acyl groups"/>
    <property type="evidence" value="ECO:0007669"/>
    <property type="project" value="InterPro"/>
</dbReference>
<evidence type="ECO:0000313" key="3">
    <source>
        <dbReference type="Proteomes" id="UP000192769"/>
    </source>
</evidence>
<dbReference type="InterPro" id="IPR016181">
    <property type="entry name" value="Acyl_CoA_acyltransferase"/>
</dbReference>
<gene>
    <name evidence="2" type="ORF">B2J69_20115</name>
</gene>
<dbReference type="RefSeq" id="WP_081141670.1">
    <property type="nucleotide sequence ID" value="NZ_MWUE01000033.1"/>
</dbReference>
<reference evidence="2 3" key="1">
    <citation type="submission" date="2017-02" db="EMBL/GenBank/DDBJ databases">
        <title>Whole genome shotgun sequence of Pantoea agglomerans strain AS1 isolated from a cycad, Zamia floridana in Central Florida, USA.</title>
        <authorList>
            <person name="Lata P."/>
            <person name="Govindarajan S."/>
            <person name="Qi F."/>
            <person name="Li J.-L."/>
            <person name="Maurya S.K."/>
            <person name="Sahoo M.K."/>
        </authorList>
    </citation>
    <scope>NUCLEOTIDE SEQUENCE [LARGE SCALE GENOMIC DNA]</scope>
    <source>
        <strain evidence="2 3">AS1</strain>
    </source>
</reference>
<comment type="caution">
    <text evidence="2">The sequence shown here is derived from an EMBL/GenBank/DDBJ whole genome shotgun (WGS) entry which is preliminary data.</text>
</comment>
<dbReference type="SUPFAM" id="SSF55729">
    <property type="entry name" value="Acyl-CoA N-acyltransferases (Nat)"/>
    <property type="match status" value="1"/>
</dbReference>
<feature type="domain" description="N-acetyltransferase" evidence="1">
    <location>
        <begin position="3"/>
        <end position="162"/>
    </location>
</feature>
<evidence type="ECO:0000259" key="1">
    <source>
        <dbReference type="PROSITE" id="PS51186"/>
    </source>
</evidence>
<dbReference type="InterPro" id="IPR000182">
    <property type="entry name" value="GNAT_dom"/>
</dbReference>
<proteinExistence type="predicted"/>
<accession>A0A1V9D9J2</accession>
<dbReference type="AlphaFoldDB" id="A0A1V9D9J2"/>
<dbReference type="OrthoDB" id="8116329at2"/>
<dbReference type="EMBL" id="MWUE01000033">
    <property type="protein sequence ID" value="OQP30550.1"/>
    <property type="molecule type" value="Genomic_DNA"/>
</dbReference>
<dbReference type="PROSITE" id="PS51186">
    <property type="entry name" value="GNAT"/>
    <property type="match status" value="1"/>
</dbReference>
<evidence type="ECO:0000313" key="2">
    <source>
        <dbReference type="EMBL" id="OQP30550.1"/>
    </source>
</evidence>
<keyword evidence="2" id="KW-0808">Transferase</keyword>
<keyword evidence="3" id="KW-1185">Reference proteome</keyword>
<dbReference type="Proteomes" id="UP000192769">
    <property type="component" value="Unassembled WGS sequence"/>
</dbReference>
<dbReference type="Gene3D" id="3.40.630.30">
    <property type="match status" value="1"/>
</dbReference>
<name>A0A1V9D9J2_9GAMM</name>
<protein>
    <submittedName>
        <fullName evidence="2">GNAT family N-acetyltransferase</fullName>
    </submittedName>
</protein>
<dbReference type="Pfam" id="PF00583">
    <property type="entry name" value="Acetyltransf_1"/>
    <property type="match status" value="1"/>
</dbReference>
<sequence length="167" mass="18611">MSDSYRQLTEADTAAYYPLVHAAYASARELGIKFDAATADAAQMQRHIATHGVYGMFRDGELVASVTLRYPWGPLPGPFGLPHIGWFATAPHLRGQRLGAKMLDWLEQAVLRDQLRAPAYSLGTAESHPWLIQLYEAMGFEKVSKKDLGKGHITVYMKKNLDAQHAR</sequence>